<evidence type="ECO:0008006" key="3">
    <source>
        <dbReference type="Google" id="ProtNLM"/>
    </source>
</evidence>
<gene>
    <name evidence="1" type="ORF">CH371_17005</name>
</gene>
<proteinExistence type="predicted"/>
<protein>
    <recommendedName>
        <fullName evidence="3">Addiction module protein</fullName>
    </recommendedName>
</protein>
<comment type="caution">
    <text evidence="1">The sequence shown here is derived from an EMBL/GenBank/DDBJ whole genome shotgun (WGS) entry which is preliminary data.</text>
</comment>
<reference evidence="1 2" key="1">
    <citation type="submission" date="2017-07" db="EMBL/GenBank/DDBJ databases">
        <title>Leptospira spp. isolated from tropical soils.</title>
        <authorList>
            <person name="Thibeaux R."/>
            <person name="Iraola G."/>
            <person name="Ferres I."/>
            <person name="Bierque E."/>
            <person name="Girault D."/>
            <person name="Soupe-Gilbert M.-E."/>
            <person name="Picardeau M."/>
            <person name="Goarant C."/>
        </authorList>
    </citation>
    <scope>NUCLEOTIDE SEQUENCE [LARGE SCALE GENOMIC DNA]</scope>
    <source>
        <strain evidence="1 2">FH2-C-A2</strain>
    </source>
</reference>
<name>A0A2M9Z8Q1_9LEPT</name>
<accession>A0A2M9Z8Q1</accession>
<dbReference type="EMBL" id="NPDT01000008">
    <property type="protein sequence ID" value="PJZ64811.1"/>
    <property type="molecule type" value="Genomic_DNA"/>
</dbReference>
<dbReference type="RefSeq" id="WP_100759940.1">
    <property type="nucleotide sequence ID" value="NZ_NPDT01000008.1"/>
</dbReference>
<dbReference type="Proteomes" id="UP000231912">
    <property type="component" value="Unassembled WGS sequence"/>
</dbReference>
<organism evidence="1 2">
    <name type="scientific">Leptospira wolffii</name>
    <dbReference type="NCBI Taxonomy" id="409998"/>
    <lineage>
        <taxon>Bacteria</taxon>
        <taxon>Pseudomonadati</taxon>
        <taxon>Spirochaetota</taxon>
        <taxon>Spirochaetia</taxon>
        <taxon>Leptospirales</taxon>
        <taxon>Leptospiraceae</taxon>
        <taxon>Leptospira</taxon>
    </lineage>
</organism>
<dbReference type="AlphaFoldDB" id="A0A2M9Z8Q1"/>
<sequence>MDILPKITIGEIQNMRIDEQLDALSSIWDQIALKNAAIIVSGDEQRLLEERFSKENNSSGKSWEALKKQVLNDQK</sequence>
<evidence type="ECO:0000313" key="2">
    <source>
        <dbReference type="Proteomes" id="UP000231912"/>
    </source>
</evidence>
<evidence type="ECO:0000313" key="1">
    <source>
        <dbReference type="EMBL" id="PJZ64811.1"/>
    </source>
</evidence>